<comment type="caution">
    <text evidence="1">The sequence shown here is derived from an EMBL/GenBank/DDBJ whole genome shotgun (WGS) entry which is preliminary data.</text>
</comment>
<keyword evidence="2" id="KW-1185">Reference proteome</keyword>
<organism evidence="1 2">
    <name type="scientific">Trichothecium roseum</name>
    <dbReference type="NCBI Taxonomy" id="47278"/>
    <lineage>
        <taxon>Eukaryota</taxon>
        <taxon>Fungi</taxon>
        <taxon>Dikarya</taxon>
        <taxon>Ascomycota</taxon>
        <taxon>Pezizomycotina</taxon>
        <taxon>Sordariomycetes</taxon>
        <taxon>Hypocreomycetidae</taxon>
        <taxon>Hypocreales</taxon>
        <taxon>Hypocreales incertae sedis</taxon>
        <taxon>Trichothecium</taxon>
    </lineage>
</organism>
<gene>
    <name evidence="1" type="ORF">N3K66_000794</name>
</gene>
<evidence type="ECO:0000313" key="1">
    <source>
        <dbReference type="EMBL" id="KAI9904265.1"/>
    </source>
</evidence>
<reference evidence="1" key="1">
    <citation type="submission" date="2022-10" db="EMBL/GenBank/DDBJ databases">
        <title>Complete Genome of Trichothecium roseum strain YXFP-22015, a Plant Pathogen Isolated from Citrus.</title>
        <authorList>
            <person name="Wang Y."/>
            <person name="Zhu L."/>
        </authorList>
    </citation>
    <scope>NUCLEOTIDE SEQUENCE</scope>
    <source>
        <strain evidence="1">YXFP-22015</strain>
    </source>
</reference>
<sequence>MSQVKTRLLIISDTHGKGPHETDSSTDDELGGAPGANHHHQHQQYQRQRDFGSRHGTPTGFRHPLPPADVLIHCGDLTYRSTPDEFEATLTMLRAAPAPLKLFIPGNHDVALDPNFRRRRLFPIHPSSSSSSSSSSNSSSGGGYGMEAGEDDDEERAETRALVTDMIHHAEVDGVMMLHEGTHAFRLGNGALLTVYASPQTPAFGDWAFQYDEDGGHDFDIPPYSSVGGGGKGGVDVAITHGPPHGVLDYSAMGDVHAGCPLLMRAVAAARPQVHCFGHIHEGWGAYRARWAGNGGSIDEERSCSVATLDDYRSRRGDAEQEAREKSRLVREASKRRGVGVDLAGGGGGGGERALVRGEETLFVNAAIMSIMYKPVQMPWIVDVNLPKAD</sequence>
<evidence type="ECO:0000313" key="2">
    <source>
        <dbReference type="Proteomes" id="UP001163324"/>
    </source>
</evidence>
<proteinExistence type="predicted"/>
<dbReference type="EMBL" id="CM047940">
    <property type="protein sequence ID" value="KAI9904265.1"/>
    <property type="molecule type" value="Genomic_DNA"/>
</dbReference>
<protein>
    <submittedName>
        <fullName evidence="1">Uncharacterized protein</fullName>
    </submittedName>
</protein>
<dbReference type="Proteomes" id="UP001163324">
    <property type="component" value="Chromosome 1"/>
</dbReference>
<name>A0ACC0VEY1_9HYPO</name>
<accession>A0ACC0VEY1</accession>